<feature type="region of interest" description="Disordered" evidence="1">
    <location>
        <begin position="233"/>
        <end position="253"/>
    </location>
</feature>
<evidence type="ECO:0000313" key="4">
    <source>
        <dbReference type="Proteomes" id="UP000019760"/>
    </source>
</evidence>
<proteinExistence type="predicted"/>
<dbReference type="Pfam" id="PF06912">
    <property type="entry name" value="DUF1275"/>
    <property type="match status" value="1"/>
</dbReference>
<evidence type="ECO:0000256" key="2">
    <source>
        <dbReference type="SAM" id="Phobius"/>
    </source>
</evidence>
<name>A0A023D8K7_ACIMT</name>
<dbReference type="RefSeq" id="WP_042061478.1">
    <property type="nucleotide sequence ID" value="NZ_BAND01000135.1"/>
</dbReference>
<evidence type="ECO:0008006" key="5">
    <source>
        <dbReference type="Google" id="ProtNLM"/>
    </source>
</evidence>
<dbReference type="InterPro" id="IPR010699">
    <property type="entry name" value="DUF1275"/>
</dbReference>
<reference evidence="3 4" key="2">
    <citation type="journal article" date="2014" name="FEMS Microbiol. Lett.">
        <title>Draft genomic DNA sequence of the facultatively methylotrophic bacterium Acidomonas methanolica type strain MB58.</title>
        <authorList>
            <person name="Higashiura N."/>
            <person name="Hadano H."/>
            <person name="Hirakawa H."/>
            <person name="Matsutani M."/>
            <person name="Takabe S."/>
            <person name="Matsushita K."/>
            <person name="Azuma Y."/>
        </authorList>
    </citation>
    <scope>NUCLEOTIDE SEQUENCE [LARGE SCALE GENOMIC DNA]</scope>
    <source>
        <strain evidence="3 4">MB58</strain>
    </source>
</reference>
<organism evidence="3 4">
    <name type="scientific">Acidomonas methanolica NBRC 104435</name>
    <dbReference type="NCBI Taxonomy" id="1231351"/>
    <lineage>
        <taxon>Bacteria</taxon>
        <taxon>Pseudomonadati</taxon>
        <taxon>Pseudomonadota</taxon>
        <taxon>Alphaproteobacteria</taxon>
        <taxon>Acetobacterales</taxon>
        <taxon>Acetobacteraceae</taxon>
        <taxon>Acidomonas</taxon>
    </lineage>
</organism>
<evidence type="ECO:0000313" key="3">
    <source>
        <dbReference type="EMBL" id="GAJ30434.1"/>
    </source>
</evidence>
<reference evidence="4" key="1">
    <citation type="journal article" date="2014" name="FEMS Microbiol. Lett.">
        <title>Draft Genomic DNA Sequence of the Facultatively Methylotrophic Bacterium Acidomonas methanolica type strain MB58.</title>
        <authorList>
            <person name="Higashiura N."/>
            <person name="Hadano H."/>
            <person name="Hirakawa H."/>
            <person name="Matsutani M."/>
            <person name="Takabe S."/>
            <person name="Matsushita K."/>
            <person name="Azuma Y."/>
        </authorList>
    </citation>
    <scope>NUCLEOTIDE SEQUENCE [LARGE SCALE GENOMIC DNA]</scope>
    <source>
        <strain evidence="4">MB58</strain>
    </source>
</reference>
<feature type="transmembrane region" description="Helical" evidence="2">
    <location>
        <begin position="21"/>
        <end position="39"/>
    </location>
</feature>
<dbReference type="PANTHER" id="PTHR37314">
    <property type="entry name" value="SLR0142 PROTEIN"/>
    <property type="match status" value="1"/>
</dbReference>
<comment type="caution">
    <text evidence="3">The sequence shown here is derived from an EMBL/GenBank/DDBJ whole genome shotgun (WGS) entry which is preliminary data.</text>
</comment>
<dbReference type="OrthoDB" id="270162at2"/>
<feature type="transmembrane region" description="Helical" evidence="2">
    <location>
        <begin position="59"/>
        <end position="83"/>
    </location>
</feature>
<gene>
    <name evidence="3" type="ORF">Amme_136_012</name>
</gene>
<dbReference type="AlphaFoldDB" id="A0A023D8K7"/>
<feature type="transmembrane region" description="Helical" evidence="2">
    <location>
        <begin position="187"/>
        <end position="208"/>
    </location>
</feature>
<feature type="transmembrane region" description="Helical" evidence="2">
    <location>
        <begin position="125"/>
        <end position="143"/>
    </location>
</feature>
<evidence type="ECO:0000256" key="1">
    <source>
        <dbReference type="SAM" id="MobiDB-lite"/>
    </source>
</evidence>
<keyword evidence="4" id="KW-1185">Reference proteome</keyword>
<feature type="transmembrane region" description="Helical" evidence="2">
    <location>
        <begin position="95"/>
        <end position="119"/>
    </location>
</feature>
<accession>A0A023D8K7</accession>
<protein>
    <recommendedName>
        <fullName evidence="5">Transmembrane protein</fullName>
    </recommendedName>
</protein>
<keyword evidence="2" id="KW-0812">Transmembrane</keyword>
<keyword evidence="2" id="KW-0472">Membrane</keyword>
<keyword evidence="2" id="KW-1133">Transmembrane helix</keyword>
<dbReference type="Proteomes" id="UP000019760">
    <property type="component" value="Unassembled WGS sequence"/>
</dbReference>
<dbReference type="PANTHER" id="PTHR37314:SF4">
    <property type="entry name" value="UPF0700 TRANSMEMBRANE PROTEIN YOAK"/>
    <property type="match status" value="1"/>
</dbReference>
<feature type="transmembrane region" description="Helical" evidence="2">
    <location>
        <begin position="214"/>
        <end position="231"/>
    </location>
</feature>
<sequence>MLRQEGAGRSFAADWKLGCSLAAVAGAVNAAGFFAVGYYSANMTGNLSALSTSVHDGALAVALSYAGLLAAFVSGAVVATVLVNLGRRRNAASIYAWDILLEAALLALLGAFDLALPAIERQDTLAFGLSFLMGLQNATVTRISGARVRTTHMTGMLTDVGIALADWLAIRGDPTARERRAQLAERLRLHLGIVCAFALGGIAGAFSYARLGPTFLLGVAALLVALALPTAKSPKRDAASPPAPPAENTTKPV</sequence>
<dbReference type="EMBL" id="BAND01000135">
    <property type="protein sequence ID" value="GAJ30434.1"/>
    <property type="molecule type" value="Genomic_DNA"/>
</dbReference>